<evidence type="ECO:0000256" key="5">
    <source>
        <dbReference type="SAM" id="Phobius"/>
    </source>
</evidence>
<dbReference type="RefSeq" id="WP_307634406.1">
    <property type="nucleotide sequence ID" value="NZ_JAUSQL010000001.1"/>
</dbReference>
<evidence type="ECO:0000256" key="1">
    <source>
        <dbReference type="ARBA" id="ARBA00004141"/>
    </source>
</evidence>
<name>A0ABT9PGD0_9ACTO</name>
<feature type="transmembrane region" description="Helical" evidence="5">
    <location>
        <begin position="12"/>
        <end position="29"/>
    </location>
</feature>
<comment type="caution">
    <text evidence="7">The sequence shown here is derived from an EMBL/GenBank/DDBJ whole genome shotgun (WGS) entry which is preliminary data.</text>
</comment>
<evidence type="ECO:0000313" key="8">
    <source>
        <dbReference type="Proteomes" id="UP001230145"/>
    </source>
</evidence>
<organism evidence="7 8">
    <name type="scientific">Trueperella abortisuis</name>
    <dbReference type="NCBI Taxonomy" id="445930"/>
    <lineage>
        <taxon>Bacteria</taxon>
        <taxon>Bacillati</taxon>
        <taxon>Actinomycetota</taxon>
        <taxon>Actinomycetes</taxon>
        <taxon>Actinomycetales</taxon>
        <taxon>Actinomycetaceae</taxon>
        <taxon>Trueperella</taxon>
    </lineage>
</organism>
<keyword evidence="2 5" id="KW-0812">Transmembrane</keyword>
<dbReference type="Proteomes" id="UP001230145">
    <property type="component" value="Unassembled WGS sequence"/>
</dbReference>
<protein>
    <submittedName>
        <fullName evidence="7">Co/Zn/Cd efflux system component</fullName>
    </submittedName>
</protein>
<feature type="transmembrane region" description="Helical" evidence="5">
    <location>
        <begin position="105"/>
        <end position="124"/>
    </location>
</feature>
<keyword evidence="3 5" id="KW-1133">Transmembrane helix</keyword>
<dbReference type="Pfam" id="PF01545">
    <property type="entry name" value="Cation_efflux"/>
    <property type="match status" value="1"/>
</dbReference>
<evidence type="ECO:0000256" key="4">
    <source>
        <dbReference type="ARBA" id="ARBA00023136"/>
    </source>
</evidence>
<comment type="subcellular location">
    <subcellularLocation>
        <location evidence="1">Membrane</location>
        <topology evidence="1">Multi-pass membrane protein</topology>
    </subcellularLocation>
</comment>
<accession>A0ABT9PGD0</accession>
<dbReference type="InterPro" id="IPR027469">
    <property type="entry name" value="Cation_efflux_TMD_sf"/>
</dbReference>
<sequence length="203" mass="21634">MTSPSQAVRRVILAVALLNLAYFFVEFVMAIELGSVSLFADSVDFLEDTAINLLVFFALAWSATARRRAGSALALIILVPAIAALVTAVAKIIHPAVPEPGALTVTAVAALAVNVTCAVLLMRFRDHDEGAGLVRGAWLAARNDALANLLIIAAGLATAFVYTAWFDIVAGLIISYINFSASREVWQAARFEGDPMELLDDDD</sequence>
<proteinExistence type="predicted"/>
<evidence type="ECO:0000256" key="3">
    <source>
        <dbReference type="ARBA" id="ARBA00022989"/>
    </source>
</evidence>
<dbReference type="Gene3D" id="1.20.1510.10">
    <property type="entry name" value="Cation efflux protein transmembrane domain"/>
    <property type="match status" value="1"/>
</dbReference>
<keyword evidence="4 5" id="KW-0472">Membrane</keyword>
<feature type="domain" description="Cation efflux protein transmembrane" evidence="6">
    <location>
        <begin position="13"/>
        <end position="184"/>
    </location>
</feature>
<feature type="transmembrane region" description="Helical" evidence="5">
    <location>
        <begin position="145"/>
        <end position="177"/>
    </location>
</feature>
<keyword evidence="8" id="KW-1185">Reference proteome</keyword>
<evidence type="ECO:0000256" key="2">
    <source>
        <dbReference type="ARBA" id="ARBA00022692"/>
    </source>
</evidence>
<feature type="transmembrane region" description="Helical" evidence="5">
    <location>
        <begin position="49"/>
        <end position="65"/>
    </location>
</feature>
<dbReference type="EMBL" id="JAUSQL010000001">
    <property type="protein sequence ID" value="MDP9831768.1"/>
    <property type="molecule type" value="Genomic_DNA"/>
</dbReference>
<reference evidence="7 8" key="1">
    <citation type="submission" date="2023-07" db="EMBL/GenBank/DDBJ databases">
        <title>Sequencing the genomes of 1000 actinobacteria strains.</title>
        <authorList>
            <person name="Klenk H.-P."/>
        </authorList>
    </citation>
    <scope>NUCLEOTIDE SEQUENCE [LARGE SCALE GENOMIC DNA]</scope>
    <source>
        <strain evidence="7 8">DSM 19515</strain>
    </source>
</reference>
<feature type="transmembrane region" description="Helical" evidence="5">
    <location>
        <begin position="72"/>
        <end position="93"/>
    </location>
</feature>
<evidence type="ECO:0000313" key="7">
    <source>
        <dbReference type="EMBL" id="MDP9831768.1"/>
    </source>
</evidence>
<dbReference type="InterPro" id="IPR058533">
    <property type="entry name" value="Cation_efflux_TM"/>
</dbReference>
<gene>
    <name evidence="7" type="ORF">J2S45_000447</name>
</gene>
<evidence type="ECO:0000259" key="6">
    <source>
        <dbReference type="Pfam" id="PF01545"/>
    </source>
</evidence>
<dbReference type="SUPFAM" id="SSF161111">
    <property type="entry name" value="Cation efflux protein transmembrane domain-like"/>
    <property type="match status" value="1"/>
</dbReference>